<dbReference type="Pfam" id="PF00583">
    <property type="entry name" value="Acetyltransf_1"/>
    <property type="match status" value="2"/>
</dbReference>
<dbReference type="AlphaFoldDB" id="A0A645A666"/>
<dbReference type="GO" id="GO:0035447">
    <property type="term" value="F:mycothiol synthase activity"/>
    <property type="evidence" value="ECO:0007669"/>
    <property type="project" value="UniProtKB-EC"/>
</dbReference>
<dbReference type="InterPro" id="IPR050832">
    <property type="entry name" value="Bact_Acetyltransf"/>
</dbReference>
<comment type="caution">
    <text evidence="4">The sequence shown here is derived from an EMBL/GenBank/DDBJ whole genome shotgun (WGS) entry which is preliminary data.</text>
</comment>
<keyword evidence="1 4" id="KW-0808">Transferase</keyword>
<dbReference type="EMBL" id="VSSQ01011807">
    <property type="protein sequence ID" value="MPM47761.1"/>
    <property type="molecule type" value="Genomic_DNA"/>
</dbReference>
<gene>
    <name evidence="4" type="primary">mshD_20</name>
    <name evidence="4" type="ORF">SDC9_94477</name>
</gene>
<dbReference type="EC" id="2.3.1.189" evidence="4"/>
<dbReference type="PANTHER" id="PTHR43877">
    <property type="entry name" value="AMINOALKYLPHOSPHONATE N-ACETYLTRANSFERASE-RELATED-RELATED"/>
    <property type="match status" value="1"/>
</dbReference>
<keyword evidence="2 4" id="KW-0012">Acyltransferase</keyword>
<feature type="domain" description="N-acetyltransferase" evidence="3">
    <location>
        <begin position="154"/>
        <end position="293"/>
    </location>
</feature>
<organism evidence="4">
    <name type="scientific">bioreactor metagenome</name>
    <dbReference type="NCBI Taxonomy" id="1076179"/>
    <lineage>
        <taxon>unclassified sequences</taxon>
        <taxon>metagenomes</taxon>
        <taxon>ecological metagenomes</taxon>
    </lineage>
</organism>
<dbReference type="SUPFAM" id="SSF55729">
    <property type="entry name" value="Acyl-CoA N-acyltransferases (Nat)"/>
    <property type="match status" value="2"/>
</dbReference>
<dbReference type="PANTHER" id="PTHR43877:SF2">
    <property type="entry name" value="AMINOALKYLPHOSPHONATE N-ACETYLTRANSFERASE-RELATED"/>
    <property type="match status" value="1"/>
</dbReference>
<dbReference type="InterPro" id="IPR000182">
    <property type="entry name" value="GNAT_dom"/>
</dbReference>
<dbReference type="CDD" id="cd04301">
    <property type="entry name" value="NAT_SF"/>
    <property type="match status" value="1"/>
</dbReference>
<sequence>MQSIQVICQPELETIRQVRALETVCRAHDHREGSLSLNPSLNASPQMPCLITLREDDALVGAMTFFAPSPEEAEIVGLTHPDHRRAGIFRALASEAARQAAAFGIPSMLFICEPQSTSGVAAVAALGATPAHTEYSLCYQRDGGDRRLAIPQGLTLIRATEADLGAMSRISAESFAESAEQAYRFLLKAIASDHRTQYIARLNGEPVGIGCIGYEGGEATIYGLGVSPDQQGNGIGRGIISLMLEKLLASGIERILIEVDNTNANALHLYLSCGFMQESVFDYYRASVKSLLR</sequence>
<evidence type="ECO:0000313" key="4">
    <source>
        <dbReference type="EMBL" id="MPM47761.1"/>
    </source>
</evidence>
<protein>
    <submittedName>
        <fullName evidence="4">Mycothiol acetyltransferase</fullName>
        <ecNumber evidence="4">2.3.1.189</ecNumber>
    </submittedName>
</protein>
<feature type="domain" description="N-acetyltransferase" evidence="3">
    <location>
        <begin position="5"/>
        <end position="157"/>
    </location>
</feature>
<dbReference type="InterPro" id="IPR016181">
    <property type="entry name" value="Acyl_CoA_acyltransferase"/>
</dbReference>
<dbReference type="Gene3D" id="3.40.630.30">
    <property type="match status" value="1"/>
</dbReference>
<evidence type="ECO:0000259" key="3">
    <source>
        <dbReference type="PROSITE" id="PS51186"/>
    </source>
</evidence>
<name>A0A645A666_9ZZZZ</name>
<accession>A0A645A666</accession>
<evidence type="ECO:0000256" key="1">
    <source>
        <dbReference type="ARBA" id="ARBA00022679"/>
    </source>
</evidence>
<proteinExistence type="predicted"/>
<evidence type="ECO:0000256" key="2">
    <source>
        <dbReference type="ARBA" id="ARBA00023315"/>
    </source>
</evidence>
<dbReference type="PROSITE" id="PS51186">
    <property type="entry name" value="GNAT"/>
    <property type="match status" value="2"/>
</dbReference>
<reference evidence="4" key="1">
    <citation type="submission" date="2019-08" db="EMBL/GenBank/DDBJ databases">
        <authorList>
            <person name="Kucharzyk K."/>
            <person name="Murdoch R.W."/>
            <person name="Higgins S."/>
            <person name="Loffler F."/>
        </authorList>
    </citation>
    <scope>NUCLEOTIDE SEQUENCE</scope>
</reference>